<reference evidence="2" key="1">
    <citation type="submission" date="2020-04" db="EMBL/GenBank/DDBJ databases">
        <authorList>
            <person name="Chiriac C."/>
            <person name="Salcher M."/>
            <person name="Ghai R."/>
            <person name="Kavagutti S V."/>
        </authorList>
    </citation>
    <scope>NUCLEOTIDE SEQUENCE</scope>
</reference>
<organism evidence="2">
    <name type="scientific">uncultured Caudovirales phage</name>
    <dbReference type="NCBI Taxonomy" id="2100421"/>
    <lineage>
        <taxon>Viruses</taxon>
        <taxon>Duplodnaviria</taxon>
        <taxon>Heunggongvirae</taxon>
        <taxon>Uroviricota</taxon>
        <taxon>Caudoviricetes</taxon>
        <taxon>Peduoviridae</taxon>
        <taxon>Maltschvirus</taxon>
        <taxon>Maltschvirus maltsch</taxon>
    </lineage>
</organism>
<sequence>MLAAEIGLAAIAAGATIGKMSAEKEAEQANLSAINQQSKILNLQYQQKHMQNLDVIEKMLSKQAAQLSTRGVAFDSPSFNAIQRETINKGAKSESNLNTEQALTNQSLAIERKNAKTALHTQLFGDAASLGFSALSLYNATPTKGTLPQVEDL</sequence>
<dbReference type="EMBL" id="LR796217">
    <property type="protein sequence ID" value="CAB4127728.1"/>
    <property type="molecule type" value="Genomic_DNA"/>
</dbReference>
<evidence type="ECO:0000313" key="2">
    <source>
        <dbReference type="EMBL" id="CAB4134444.1"/>
    </source>
</evidence>
<protein>
    <submittedName>
        <fullName evidence="2">Uncharacterized protein</fullName>
    </submittedName>
</protein>
<evidence type="ECO:0000313" key="1">
    <source>
        <dbReference type="EMBL" id="CAB4127728.1"/>
    </source>
</evidence>
<dbReference type="EMBL" id="LR796283">
    <property type="protein sequence ID" value="CAB4134444.1"/>
    <property type="molecule type" value="Genomic_DNA"/>
</dbReference>
<accession>A0A6J5LIP6</accession>
<gene>
    <name evidence="2" type="ORF">UFOVP269_61</name>
    <name evidence="1" type="ORF">UFOVP98_9</name>
</gene>
<name>A0A6J5LIP6_9CAUD</name>
<proteinExistence type="predicted"/>